<evidence type="ECO:0000256" key="2">
    <source>
        <dbReference type="ARBA" id="ARBA00022729"/>
    </source>
</evidence>
<evidence type="ECO:0000313" key="4">
    <source>
        <dbReference type="Proteomes" id="UP000537141"/>
    </source>
</evidence>
<organism evidence="3 4">
    <name type="scientific">Thalassotalea piscium</name>
    <dbReference type="NCBI Taxonomy" id="1230533"/>
    <lineage>
        <taxon>Bacteria</taxon>
        <taxon>Pseudomonadati</taxon>
        <taxon>Pseudomonadota</taxon>
        <taxon>Gammaproteobacteria</taxon>
        <taxon>Alteromonadales</taxon>
        <taxon>Colwelliaceae</taxon>
        <taxon>Thalassotalea</taxon>
    </lineage>
</organism>
<protein>
    <submittedName>
        <fullName evidence="3">Phospholipid-binding lipoprotein MlaA</fullName>
    </submittedName>
</protein>
<dbReference type="PANTHER" id="PTHR30035">
    <property type="entry name" value="LIPOPROTEIN VACJ-RELATED"/>
    <property type="match status" value="1"/>
</dbReference>
<dbReference type="PANTHER" id="PTHR30035:SF3">
    <property type="entry name" value="INTERMEMBRANE PHOSPHOLIPID TRANSPORT SYSTEM LIPOPROTEIN MLAA"/>
    <property type="match status" value="1"/>
</dbReference>
<keyword evidence="2" id="KW-0732">Signal</keyword>
<reference evidence="3 4" key="1">
    <citation type="submission" date="2020-08" db="EMBL/GenBank/DDBJ databases">
        <title>Genomic Encyclopedia of Type Strains, Phase IV (KMG-IV): sequencing the most valuable type-strain genomes for metagenomic binning, comparative biology and taxonomic classification.</title>
        <authorList>
            <person name="Goeker M."/>
        </authorList>
    </citation>
    <scope>NUCLEOTIDE SEQUENCE [LARGE SCALE GENOMIC DNA]</scope>
    <source>
        <strain evidence="3 4">DSM 26287</strain>
    </source>
</reference>
<dbReference type="InterPro" id="IPR007428">
    <property type="entry name" value="MlaA"/>
</dbReference>
<dbReference type="PROSITE" id="PS51257">
    <property type="entry name" value="PROKAR_LIPOPROTEIN"/>
    <property type="match status" value="1"/>
</dbReference>
<gene>
    <name evidence="3" type="ORF">HNQ55_001273</name>
</gene>
<comment type="similarity">
    <text evidence="1">Belongs to the MlaA family.</text>
</comment>
<evidence type="ECO:0000313" key="3">
    <source>
        <dbReference type="EMBL" id="MBB6542773.1"/>
    </source>
</evidence>
<dbReference type="EMBL" id="JACHHU010000007">
    <property type="protein sequence ID" value="MBB6542773.1"/>
    <property type="molecule type" value="Genomic_DNA"/>
</dbReference>
<sequence>MKLMSVKILPVVKIIIVLASIILSGCSSTNAVDQQQANAINDPLESINRPFWTFTWEYADKYALKPVAEGYVNYVPTDIRTGLHNAALNLNEPSAIINSLLQGKFSSAAKSTGRFLLNSTIGLLGIFDPASDFGWGREHEEFGEVLGKYGVSDGAYLVVPVLGPSSVREEVGDYVDRYYWPLAVIDFWPNVVRSAIIGLESRAALVDQEQLIRNSIDSYEFVKNAYYQNMRYKVYDGNPPIIINEDDEADLEAFLEEFDEAPIE</sequence>
<evidence type="ECO:0000256" key="1">
    <source>
        <dbReference type="ARBA" id="ARBA00010634"/>
    </source>
</evidence>
<dbReference type="GO" id="GO:0120010">
    <property type="term" value="P:intermembrane phospholipid transfer"/>
    <property type="evidence" value="ECO:0007669"/>
    <property type="project" value="TreeGrafter"/>
</dbReference>
<keyword evidence="4" id="KW-1185">Reference proteome</keyword>
<dbReference type="Pfam" id="PF04333">
    <property type="entry name" value="MlaA"/>
    <property type="match status" value="1"/>
</dbReference>
<dbReference type="PRINTS" id="PR01805">
    <property type="entry name" value="VACJLIPOPROT"/>
</dbReference>
<comment type="caution">
    <text evidence="3">The sequence shown here is derived from an EMBL/GenBank/DDBJ whole genome shotgun (WGS) entry which is preliminary data.</text>
</comment>
<dbReference type="Proteomes" id="UP000537141">
    <property type="component" value="Unassembled WGS sequence"/>
</dbReference>
<keyword evidence="3" id="KW-0449">Lipoprotein</keyword>
<name>A0A7X0TT44_9GAMM</name>
<dbReference type="GO" id="GO:0016020">
    <property type="term" value="C:membrane"/>
    <property type="evidence" value="ECO:0007669"/>
    <property type="project" value="InterPro"/>
</dbReference>
<proteinExistence type="inferred from homology"/>
<accession>A0A7X0TT44</accession>
<dbReference type="AlphaFoldDB" id="A0A7X0TT44"/>